<dbReference type="InterPro" id="IPR036093">
    <property type="entry name" value="NAC_dom_sf"/>
</dbReference>
<feature type="region of interest" description="Disordered" evidence="5">
    <location>
        <begin position="64"/>
        <end position="101"/>
    </location>
</feature>
<evidence type="ECO:0000313" key="7">
    <source>
        <dbReference type="EMBL" id="KAK8574516.1"/>
    </source>
</evidence>
<evidence type="ECO:0000256" key="4">
    <source>
        <dbReference type="ARBA" id="ARBA00023242"/>
    </source>
</evidence>
<keyword evidence="1" id="KW-0805">Transcription regulation</keyword>
<dbReference type="SUPFAM" id="SSF101941">
    <property type="entry name" value="NAC domain"/>
    <property type="match status" value="1"/>
</dbReference>
<evidence type="ECO:0000313" key="8">
    <source>
        <dbReference type="Proteomes" id="UP001472677"/>
    </source>
</evidence>
<organism evidence="7 8">
    <name type="scientific">Hibiscus sabdariffa</name>
    <name type="common">roselle</name>
    <dbReference type="NCBI Taxonomy" id="183260"/>
    <lineage>
        <taxon>Eukaryota</taxon>
        <taxon>Viridiplantae</taxon>
        <taxon>Streptophyta</taxon>
        <taxon>Embryophyta</taxon>
        <taxon>Tracheophyta</taxon>
        <taxon>Spermatophyta</taxon>
        <taxon>Magnoliopsida</taxon>
        <taxon>eudicotyledons</taxon>
        <taxon>Gunneridae</taxon>
        <taxon>Pentapetalae</taxon>
        <taxon>rosids</taxon>
        <taxon>malvids</taxon>
        <taxon>Malvales</taxon>
        <taxon>Malvaceae</taxon>
        <taxon>Malvoideae</taxon>
        <taxon>Hibiscus</taxon>
    </lineage>
</organism>
<evidence type="ECO:0000256" key="1">
    <source>
        <dbReference type="ARBA" id="ARBA00023015"/>
    </source>
</evidence>
<proteinExistence type="predicted"/>
<sequence>MSRAANQGYWKATGKDREVRHNEQLIGMKKILVFHNGRAPEGLRTNWIMHEYQLVEEELERTGALQEIHDADEYASADDEVPRKSPNERTDDCTSLPPCKD</sequence>
<keyword evidence="2" id="KW-0238">DNA-binding</keyword>
<dbReference type="PANTHER" id="PTHR31744:SF210">
    <property type="entry name" value="NAC DOMAIN-CONTAINING PROTEIN 86-LIKE"/>
    <property type="match status" value="1"/>
</dbReference>
<reference evidence="7 8" key="1">
    <citation type="journal article" date="2024" name="G3 (Bethesda)">
        <title>Genome assembly of Hibiscus sabdariffa L. provides insights into metabolisms of medicinal natural products.</title>
        <authorList>
            <person name="Kim T."/>
        </authorList>
    </citation>
    <scope>NUCLEOTIDE SEQUENCE [LARGE SCALE GENOMIC DNA]</scope>
    <source>
        <strain evidence="7">TK-2024</strain>
        <tissue evidence="7">Old leaves</tissue>
    </source>
</reference>
<dbReference type="Gene3D" id="2.170.150.80">
    <property type="entry name" value="NAC domain"/>
    <property type="match status" value="1"/>
</dbReference>
<dbReference type="Proteomes" id="UP001472677">
    <property type="component" value="Unassembled WGS sequence"/>
</dbReference>
<keyword evidence="4" id="KW-0539">Nucleus</keyword>
<name>A0ABR2F865_9ROSI</name>
<dbReference type="InterPro" id="IPR003441">
    <property type="entry name" value="NAC-dom"/>
</dbReference>
<evidence type="ECO:0000259" key="6">
    <source>
        <dbReference type="PROSITE" id="PS51005"/>
    </source>
</evidence>
<dbReference type="PANTHER" id="PTHR31744">
    <property type="entry name" value="PROTEIN CUP-SHAPED COTYLEDON 2-RELATED"/>
    <property type="match status" value="1"/>
</dbReference>
<accession>A0ABR2F865</accession>
<feature type="domain" description="NAC" evidence="6">
    <location>
        <begin position="1"/>
        <end position="71"/>
    </location>
</feature>
<evidence type="ECO:0000256" key="3">
    <source>
        <dbReference type="ARBA" id="ARBA00023163"/>
    </source>
</evidence>
<keyword evidence="8" id="KW-1185">Reference proteome</keyword>
<dbReference type="Pfam" id="PF02365">
    <property type="entry name" value="NAM"/>
    <property type="match status" value="1"/>
</dbReference>
<evidence type="ECO:0000256" key="2">
    <source>
        <dbReference type="ARBA" id="ARBA00023125"/>
    </source>
</evidence>
<comment type="caution">
    <text evidence="7">The sequence shown here is derived from an EMBL/GenBank/DDBJ whole genome shotgun (WGS) entry which is preliminary data.</text>
</comment>
<gene>
    <name evidence="7" type="ORF">V6N12_062206</name>
</gene>
<keyword evidence="3" id="KW-0804">Transcription</keyword>
<evidence type="ECO:0000256" key="5">
    <source>
        <dbReference type="SAM" id="MobiDB-lite"/>
    </source>
</evidence>
<feature type="compositionally biased region" description="Basic and acidic residues" evidence="5">
    <location>
        <begin position="80"/>
        <end position="92"/>
    </location>
</feature>
<protein>
    <recommendedName>
        <fullName evidence="6">NAC domain-containing protein</fullName>
    </recommendedName>
</protein>
<dbReference type="PROSITE" id="PS51005">
    <property type="entry name" value="NAC"/>
    <property type="match status" value="1"/>
</dbReference>
<dbReference type="EMBL" id="JBBPBM010000007">
    <property type="protein sequence ID" value="KAK8574516.1"/>
    <property type="molecule type" value="Genomic_DNA"/>
</dbReference>